<keyword evidence="6" id="KW-0804">Transcription</keyword>
<dbReference type="Gene3D" id="3.40.50.2300">
    <property type="match status" value="1"/>
</dbReference>
<feature type="compositionally biased region" description="Polar residues" evidence="10">
    <location>
        <begin position="506"/>
        <end position="522"/>
    </location>
</feature>
<comment type="caution">
    <text evidence="8">Lacks conserved residue(s) required for the propagation of feature annotation.</text>
</comment>
<feature type="compositionally biased region" description="Low complexity" evidence="10">
    <location>
        <begin position="566"/>
        <end position="577"/>
    </location>
</feature>
<sequence>MVENVTRHSGTGKREDILAVVRRRPVLNLKATKNEVSLASSSFPFWPSTDCLRMGEVAGLMQTLEEQSNNASAVRWERFLPRMVLRVLLVEADDSTRQIIAALLRKCSYKVAAVCDGLKAWETLKNKASDIDLILTEVDLPSISGFSLLNLIMEHDICKTIPVIMMSSHDSVSMVFKCMLKGAADFLIKPVRKNELRNLWQHVWRRHAISRPPENFTLPQINLGFAAENHATSNDSSGSVASTPKNNECSEKTSEAESTCTLPFLEAESTYMQNMQDISQLKSSSNFSNIDAVKHEASTQCEEESNKHNDEAGEKSIFISEDARNRKAFKPTGLRLGKGYDCHKTRNQDEVLRIELSKANPDIDNTDIHGCSDELLDPSTGAIDLIATFKSLPKSTNENCSFISGNTAKFDFDTQLELSLRRDFLGSTCKAASEERKMLNHSNASAFSRYSSSKLLQPHFPTPTISAISTNASQNSHESHKLSENASTSHEYGGKNENQEKITTPVIGQSGQVDPKLSNSQPGLFPATGVTSDHKSRGNGNVFPSMVYESDVHPIWTTKPVCQKESSPFPTSASSQSNPQSHNSEHHLGSDDATGASDKNVNDQNNLDCETHDSPAASHSAGTSFYHDTANPNSSGVYGSIGCRNDGNAISAKIAEYSHESFIDSGHHSYDGFIGTDSHRNSQREAALTKFRLKRKDRCYEKKVRYQSRKRLAEQRPRVKGQFVCQAHNDHPVADVGGGP</sequence>
<organism evidence="13 14">
    <name type="scientific">Psophocarpus tetragonolobus</name>
    <name type="common">Winged bean</name>
    <name type="synonym">Dolichos tetragonolobus</name>
    <dbReference type="NCBI Taxonomy" id="3891"/>
    <lineage>
        <taxon>Eukaryota</taxon>
        <taxon>Viridiplantae</taxon>
        <taxon>Streptophyta</taxon>
        <taxon>Embryophyta</taxon>
        <taxon>Tracheophyta</taxon>
        <taxon>Spermatophyta</taxon>
        <taxon>Magnoliopsida</taxon>
        <taxon>eudicotyledons</taxon>
        <taxon>Gunneridae</taxon>
        <taxon>Pentapetalae</taxon>
        <taxon>rosids</taxon>
        <taxon>fabids</taxon>
        <taxon>Fabales</taxon>
        <taxon>Fabaceae</taxon>
        <taxon>Papilionoideae</taxon>
        <taxon>50 kb inversion clade</taxon>
        <taxon>NPAAA clade</taxon>
        <taxon>indigoferoid/millettioid clade</taxon>
        <taxon>Phaseoleae</taxon>
        <taxon>Psophocarpus</taxon>
    </lineage>
</organism>
<feature type="region of interest" description="Disordered" evidence="10">
    <location>
        <begin position="470"/>
        <end position="542"/>
    </location>
</feature>
<keyword evidence="5" id="KW-0090">Biological rhythms</keyword>
<reference evidence="13 14" key="1">
    <citation type="submission" date="2024-01" db="EMBL/GenBank/DDBJ databases">
        <title>The genomes of 5 underutilized Papilionoideae crops provide insights into root nodulation and disease resistanc.</title>
        <authorList>
            <person name="Jiang F."/>
        </authorList>
    </citation>
    <scope>NUCLEOTIDE SEQUENCE [LARGE SCALE GENOMIC DNA]</scope>
    <source>
        <strain evidence="13">DUOXIRENSHENG_FW03</strain>
        <tissue evidence="13">Leaves</tissue>
    </source>
</reference>
<dbReference type="InterPro" id="IPR045279">
    <property type="entry name" value="ARR-like"/>
</dbReference>
<comment type="subcellular location">
    <subcellularLocation>
        <location evidence="1 9">Nucleus</location>
    </subcellularLocation>
</comment>
<evidence type="ECO:0000256" key="9">
    <source>
        <dbReference type="PROSITE-ProRule" id="PRU00357"/>
    </source>
</evidence>
<dbReference type="GO" id="GO:0000160">
    <property type="term" value="P:phosphorelay signal transduction system"/>
    <property type="evidence" value="ECO:0007669"/>
    <property type="project" value="UniProtKB-KW"/>
</dbReference>
<feature type="region of interest" description="Disordered" evidence="10">
    <location>
        <begin position="561"/>
        <end position="627"/>
    </location>
</feature>
<evidence type="ECO:0000256" key="4">
    <source>
        <dbReference type="ARBA" id="ARBA00023015"/>
    </source>
</evidence>
<keyword evidence="4" id="KW-0805">Transcription regulation</keyword>
<feature type="compositionally biased region" description="Basic and acidic residues" evidence="10">
    <location>
        <begin position="304"/>
        <end position="314"/>
    </location>
</feature>
<dbReference type="InterPro" id="IPR011006">
    <property type="entry name" value="CheY-like_superfamily"/>
</dbReference>
<evidence type="ECO:0000313" key="14">
    <source>
        <dbReference type="Proteomes" id="UP001386955"/>
    </source>
</evidence>
<dbReference type="InterPro" id="IPR010402">
    <property type="entry name" value="CCT_domain"/>
</dbReference>
<dbReference type="InterPro" id="IPR001789">
    <property type="entry name" value="Sig_transdc_resp-reg_receiver"/>
</dbReference>
<dbReference type="PANTHER" id="PTHR43874:SF146">
    <property type="entry name" value="TWO-COMPONENT RESPONSE REGULATOR-LIKE APRR9"/>
    <property type="match status" value="1"/>
</dbReference>
<evidence type="ECO:0000259" key="12">
    <source>
        <dbReference type="PROSITE" id="PS51017"/>
    </source>
</evidence>
<feature type="region of interest" description="Disordered" evidence="10">
    <location>
        <begin position="230"/>
        <end position="254"/>
    </location>
</feature>
<protein>
    <submittedName>
        <fullName evidence="13">Uncharacterized protein</fullName>
    </submittedName>
</protein>
<feature type="domain" description="CCT" evidence="12">
    <location>
        <begin position="684"/>
        <end position="726"/>
    </location>
</feature>
<evidence type="ECO:0000256" key="1">
    <source>
        <dbReference type="ARBA" id="ARBA00004123"/>
    </source>
</evidence>
<comment type="caution">
    <text evidence="13">The sequence shown here is derived from an EMBL/GenBank/DDBJ whole genome shotgun (WGS) entry which is preliminary data.</text>
</comment>
<dbReference type="SMART" id="SM00448">
    <property type="entry name" value="REC"/>
    <property type="match status" value="1"/>
</dbReference>
<dbReference type="AlphaFoldDB" id="A0AAN9SIV1"/>
<gene>
    <name evidence="13" type="ORF">VNO78_18654</name>
</gene>
<keyword evidence="3" id="KW-0902">Two-component regulatory system</keyword>
<evidence type="ECO:0000256" key="2">
    <source>
        <dbReference type="ARBA" id="ARBA00010330"/>
    </source>
</evidence>
<dbReference type="GO" id="GO:0005634">
    <property type="term" value="C:nucleus"/>
    <property type="evidence" value="ECO:0007669"/>
    <property type="project" value="UniProtKB-SubCell"/>
</dbReference>
<evidence type="ECO:0000256" key="3">
    <source>
        <dbReference type="ARBA" id="ARBA00023012"/>
    </source>
</evidence>
<name>A0AAN9SIV1_PSOTE</name>
<feature type="region of interest" description="Disordered" evidence="10">
    <location>
        <begin position="297"/>
        <end position="319"/>
    </location>
</feature>
<evidence type="ECO:0000256" key="8">
    <source>
        <dbReference type="PROSITE-ProRule" id="PRU00169"/>
    </source>
</evidence>
<feature type="compositionally biased region" description="Polar residues" evidence="10">
    <location>
        <begin position="597"/>
        <end position="608"/>
    </location>
</feature>
<accession>A0AAN9SIV1</accession>
<proteinExistence type="inferred from homology"/>
<dbReference type="Pfam" id="PF06203">
    <property type="entry name" value="CCT"/>
    <property type="match status" value="1"/>
</dbReference>
<evidence type="ECO:0000259" key="11">
    <source>
        <dbReference type="PROSITE" id="PS50110"/>
    </source>
</evidence>
<dbReference type="Proteomes" id="UP001386955">
    <property type="component" value="Unassembled WGS sequence"/>
</dbReference>
<comment type="similarity">
    <text evidence="2">Belongs to the ARR-like family.</text>
</comment>
<evidence type="ECO:0000256" key="10">
    <source>
        <dbReference type="SAM" id="MobiDB-lite"/>
    </source>
</evidence>
<dbReference type="PROSITE" id="PS50110">
    <property type="entry name" value="RESPONSE_REGULATORY"/>
    <property type="match status" value="1"/>
</dbReference>
<keyword evidence="7 9" id="KW-0539">Nucleus</keyword>
<dbReference type="CDD" id="cd17582">
    <property type="entry name" value="psREC_PRR"/>
    <property type="match status" value="1"/>
</dbReference>
<dbReference type="Pfam" id="PF00072">
    <property type="entry name" value="Response_reg"/>
    <property type="match status" value="1"/>
</dbReference>
<dbReference type="EMBL" id="JAYMYS010000004">
    <property type="protein sequence ID" value="KAK7397479.1"/>
    <property type="molecule type" value="Genomic_DNA"/>
</dbReference>
<evidence type="ECO:0000313" key="13">
    <source>
        <dbReference type="EMBL" id="KAK7397479.1"/>
    </source>
</evidence>
<dbReference type="PROSITE" id="PS51017">
    <property type="entry name" value="CCT"/>
    <property type="match status" value="1"/>
</dbReference>
<evidence type="ECO:0000256" key="7">
    <source>
        <dbReference type="ARBA" id="ARBA00023242"/>
    </source>
</evidence>
<feature type="domain" description="Response regulatory" evidence="11">
    <location>
        <begin position="86"/>
        <end position="204"/>
    </location>
</feature>
<keyword evidence="14" id="KW-1185">Reference proteome</keyword>
<dbReference type="PANTHER" id="PTHR43874">
    <property type="entry name" value="TWO-COMPONENT RESPONSE REGULATOR"/>
    <property type="match status" value="1"/>
</dbReference>
<feature type="compositionally biased region" description="Polar residues" evidence="10">
    <location>
        <begin position="230"/>
        <end position="247"/>
    </location>
</feature>
<dbReference type="GO" id="GO:0009736">
    <property type="term" value="P:cytokinin-activated signaling pathway"/>
    <property type="evidence" value="ECO:0007669"/>
    <property type="project" value="InterPro"/>
</dbReference>
<dbReference type="GO" id="GO:0048511">
    <property type="term" value="P:rhythmic process"/>
    <property type="evidence" value="ECO:0007669"/>
    <property type="project" value="UniProtKB-KW"/>
</dbReference>
<evidence type="ECO:0000256" key="5">
    <source>
        <dbReference type="ARBA" id="ARBA00023108"/>
    </source>
</evidence>
<evidence type="ECO:0000256" key="6">
    <source>
        <dbReference type="ARBA" id="ARBA00023163"/>
    </source>
</evidence>
<dbReference type="SUPFAM" id="SSF52172">
    <property type="entry name" value="CheY-like"/>
    <property type="match status" value="1"/>
</dbReference>